<evidence type="ECO:0000256" key="5">
    <source>
        <dbReference type="ARBA" id="ARBA00022946"/>
    </source>
</evidence>
<dbReference type="GeneTree" id="ENSGT00940000153744"/>
<dbReference type="FunFam" id="3.30.420.40:FF:000106">
    <property type="entry name" value="Probable tRNA N6-adenosine threonylcarbamoyltransferase, mitochondrial"/>
    <property type="match status" value="1"/>
</dbReference>
<evidence type="ECO:0000256" key="4">
    <source>
        <dbReference type="ARBA" id="ARBA00022723"/>
    </source>
</evidence>
<dbReference type="OMA" id="NAAMIGC"/>
<evidence type="ECO:0000313" key="10">
    <source>
        <dbReference type="Ensembl" id="ENSCCRP00000174473.1"/>
    </source>
</evidence>
<comment type="similarity">
    <text evidence="8">Belongs to the KAE1 / TsaD family.</text>
</comment>
<dbReference type="InterPro" id="IPR022450">
    <property type="entry name" value="TsaD"/>
</dbReference>
<dbReference type="PANTHER" id="PTHR11735:SF6">
    <property type="entry name" value="TRNA N6-ADENOSINE THREONYLCARBAMOYLTRANSFERASE, MITOCHONDRIAL"/>
    <property type="match status" value="1"/>
</dbReference>
<comment type="cofactor">
    <cofactor evidence="8">
        <name>a divalent metal cation</name>
        <dbReference type="ChEBI" id="CHEBI:60240"/>
    </cofactor>
    <text evidence="8">Binds 1 divalent metal cation per subunit.</text>
</comment>
<dbReference type="Pfam" id="PF00814">
    <property type="entry name" value="TsaD"/>
    <property type="match status" value="1"/>
</dbReference>
<dbReference type="Ensembl" id="ENSCCRT00000173690.1">
    <property type="protein sequence ID" value="ENSCCRP00000174473.1"/>
    <property type="gene ID" value="ENSCCRG00000071705.1"/>
</dbReference>
<dbReference type="PANTHER" id="PTHR11735">
    <property type="entry name" value="TRNA N6-ADENOSINE THREONYLCARBAMOYLTRANSFERASE"/>
    <property type="match status" value="1"/>
</dbReference>
<sequence>MLPCALNGAARCCMERSASGRAFSTVRRFVLGIETSCDETGAAVLDDTGAILGESLHSQKQTHLDAGGIIPPVAQQLHRENISRVVQEALDRSGIEPSELTAVATTVKPGLALSLGIGLDFSRKFVRLHEKPFIPIHHMEAHALTVRMLHPVDFPFLVLLVSGGHSLLALAKGIDEFLLLGQTLDAAAGDTLDKIARRLSLRNHPECSSLSGGQAIELLAKEGDRLAFHFKSPMGQLYDCNFSFAGLRNQVTLAISKKEREEGVEKGQLLSCVKDIAAALQHTVASHIAKRTHRAILFCKSKGLLPQHNPTLVVSGGVASNEYIRQTLKIVTDATGLHLLCPPSKFCTDNGVMIAWNGIERLKQGKGIMSHSEEVNYEPKAPLGLDITSEVKDAAIKIPPLKLRINS</sequence>
<comment type="catalytic activity">
    <reaction evidence="8">
        <text>L-threonylcarbamoyladenylate + adenosine(37) in tRNA = N(6)-L-threonylcarbamoyladenosine(37) in tRNA + AMP + H(+)</text>
        <dbReference type="Rhea" id="RHEA:37059"/>
        <dbReference type="Rhea" id="RHEA-COMP:10162"/>
        <dbReference type="Rhea" id="RHEA-COMP:10163"/>
        <dbReference type="ChEBI" id="CHEBI:15378"/>
        <dbReference type="ChEBI" id="CHEBI:73682"/>
        <dbReference type="ChEBI" id="CHEBI:74411"/>
        <dbReference type="ChEBI" id="CHEBI:74418"/>
        <dbReference type="ChEBI" id="CHEBI:456215"/>
        <dbReference type="EC" id="2.3.1.234"/>
    </reaction>
</comment>
<comment type="subcellular location">
    <subcellularLocation>
        <location evidence="1 8">Mitochondrion</location>
    </subcellularLocation>
</comment>
<feature type="domain" description="Gcp-like" evidence="9">
    <location>
        <begin position="51"/>
        <end position="356"/>
    </location>
</feature>
<keyword evidence="2 8" id="KW-0808">Transferase</keyword>
<evidence type="ECO:0000256" key="6">
    <source>
        <dbReference type="ARBA" id="ARBA00023128"/>
    </source>
</evidence>
<dbReference type="InterPro" id="IPR017861">
    <property type="entry name" value="KAE1/TsaD"/>
</dbReference>
<keyword evidence="7 8" id="KW-0012">Acyltransferase</keyword>
<dbReference type="GO" id="GO:0005739">
    <property type="term" value="C:mitochondrion"/>
    <property type="evidence" value="ECO:0007669"/>
    <property type="project" value="UniProtKB-SubCell"/>
</dbReference>
<keyword evidence="6 8" id="KW-0496">Mitochondrion</keyword>
<dbReference type="CDD" id="cd24134">
    <property type="entry name" value="ASKHA_NBD_OSGEPL1_QRI7_euk"/>
    <property type="match status" value="1"/>
</dbReference>
<organism evidence="10 11">
    <name type="scientific">Cyprinus carpio carpio</name>
    <dbReference type="NCBI Taxonomy" id="630221"/>
    <lineage>
        <taxon>Eukaryota</taxon>
        <taxon>Metazoa</taxon>
        <taxon>Chordata</taxon>
        <taxon>Craniata</taxon>
        <taxon>Vertebrata</taxon>
        <taxon>Euteleostomi</taxon>
        <taxon>Actinopterygii</taxon>
        <taxon>Neopterygii</taxon>
        <taxon>Teleostei</taxon>
        <taxon>Ostariophysi</taxon>
        <taxon>Cypriniformes</taxon>
        <taxon>Cyprinidae</taxon>
        <taxon>Cyprininae</taxon>
        <taxon>Cyprinus</taxon>
    </lineage>
</organism>
<evidence type="ECO:0000256" key="3">
    <source>
        <dbReference type="ARBA" id="ARBA00022694"/>
    </source>
</evidence>
<evidence type="ECO:0000313" key="11">
    <source>
        <dbReference type="Proteomes" id="UP001108240"/>
    </source>
</evidence>
<reference evidence="10" key="1">
    <citation type="submission" date="2025-08" db="UniProtKB">
        <authorList>
            <consortium name="Ensembl"/>
        </authorList>
    </citation>
    <scope>IDENTIFICATION</scope>
</reference>
<accession>A0A9J8CXN9</accession>
<protein>
    <submittedName>
        <fullName evidence="10">O-sialoglycoprotein endopeptidase-like 1</fullName>
    </submittedName>
</protein>
<evidence type="ECO:0000256" key="1">
    <source>
        <dbReference type="ARBA" id="ARBA00004173"/>
    </source>
</evidence>
<dbReference type="HAMAP" id="MF_01445">
    <property type="entry name" value="TsaD"/>
    <property type="match status" value="1"/>
</dbReference>
<proteinExistence type="inferred from homology"/>
<name>A0A9J8CXN9_CYPCA</name>
<evidence type="ECO:0000256" key="7">
    <source>
        <dbReference type="ARBA" id="ARBA00023315"/>
    </source>
</evidence>
<dbReference type="GO" id="GO:0002949">
    <property type="term" value="P:tRNA threonylcarbamoyladenosine modification"/>
    <property type="evidence" value="ECO:0007669"/>
    <property type="project" value="UniProtKB-UniRule"/>
</dbReference>
<keyword evidence="5" id="KW-0809">Transit peptide</keyword>
<dbReference type="NCBIfam" id="TIGR00329">
    <property type="entry name" value="gcp_kae1"/>
    <property type="match status" value="1"/>
</dbReference>
<dbReference type="GO" id="GO:0046872">
    <property type="term" value="F:metal ion binding"/>
    <property type="evidence" value="ECO:0007669"/>
    <property type="project" value="UniProtKB-KW"/>
</dbReference>
<dbReference type="AlphaFoldDB" id="A0A9J8CXN9"/>
<dbReference type="GO" id="GO:0061711">
    <property type="term" value="F:tRNA N(6)-L-threonylcarbamoyladenine synthase activity"/>
    <property type="evidence" value="ECO:0007669"/>
    <property type="project" value="UniProtKB-EC"/>
</dbReference>
<keyword evidence="3 8" id="KW-0819">tRNA processing</keyword>
<keyword evidence="11" id="KW-1185">Reference proteome</keyword>
<evidence type="ECO:0000259" key="9">
    <source>
        <dbReference type="Pfam" id="PF00814"/>
    </source>
</evidence>
<dbReference type="InterPro" id="IPR000905">
    <property type="entry name" value="Gcp-like_dom"/>
</dbReference>
<evidence type="ECO:0000256" key="8">
    <source>
        <dbReference type="HAMAP-Rule" id="MF_03179"/>
    </source>
</evidence>
<reference evidence="10" key="2">
    <citation type="submission" date="2025-09" db="UniProtKB">
        <authorList>
            <consortium name="Ensembl"/>
        </authorList>
    </citation>
    <scope>IDENTIFICATION</scope>
</reference>
<keyword evidence="4 8" id="KW-0479">Metal-binding</keyword>
<dbReference type="Proteomes" id="UP001108240">
    <property type="component" value="Unplaced"/>
</dbReference>
<evidence type="ECO:0000256" key="2">
    <source>
        <dbReference type="ARBA" id="ARBA00022679"/>
    </source>
</evidence>
<comment type="function">
    <text evidence="8">Required for the formation of a threonylcarbamoyl group on adenosine at position 37 (t(6)A37) in mitochondrial tRNAs that read codons beginning with adenine. Probably involved in the transfer of the threonylcarbamoyl moiety of threonylcarbamoyl-AMP (TC-AMP) to the N6 group of A37. Involved in mitochondrial genome maintenance.</text>
</comment>